<feature type="transmembrane region" description="Helical" evidence="1">
    <location>
        <begin position="35"/>
        <end position="56"/>
    </location>
</feature>
<dbReference type="OrthoDB" id="1437824at2"/>
<name>A0A1H8YS58_9FLAO</name>
<protein>
    <submittedName>
        <fullName evidence="3">PH domain-containing protein</fullName>
    </submittedName>
</protein>
<dbReference type="InterPro" id="IPR009589">
    <property type="entry name" value="PH_YyaB-like"/>
</dbReference>
<reference evidence="3 4" key="1">
    <citation type="submission" date="2016-10" db="EMBL/GenBank/DDBJ databases">
        <authorList>
            <person name="de Groot N.N."/>
        </authorList>
    </citation>
    <scope>NUCLEOTIDE SEQUENCE [LARGE SCALE GENOMIC DNA]</scope>
    <source>
        <strain evidence="3 4">DSM 27078</strain>
    </source>
</reference>
<dbReference type="EMBL" id="FOEI01000001">
    <property type="protein sequence ID" value="SEP55055.1"/>
    <property type="molecule type" value="Genomic_DNA"/>
</dbReference>
<proteinExistence type="predicted"/>
<feature type="transmembrane region" description="Helical" evidence="1">
    <location>
        <begin position="12"/>
        <end position="29"/>
    </location>
</feature>
<dbReference type="STRING" id="1299341.SAMN05444005_101123"/>
<dbReference type="Proteomes" id="UP000198648">
    <property type="component" value="Unassembled WGS sequence"/>
</dbReference>
<dbReference type="GO" id="GO:0030153">
    <property type="term" value="P:bacteriocin immunity"/>
    <property type="evidence" value="ECO:0007669"/>
    <property type="project" value="InterPro"/>
</dbReference>
<organism evidence="3 4">
    <name type="scientific">Flavobacterium urocaniciphilum</name>
    <dbReference type="NCBI Taxonomy" id="1299341"/>
    <lineage>
        <taxon>Bacteria</taxon>
        <taxon>Pseudomonadati</taxon>
        <taxon>Bacteroidota</taxon>
        <taxon>Flavobacteriia</taxon>
        <taxon>Flavobacteriales</taxon>
        <taxon>Flavobacteriaceae</taxon>
        <taxon>Flavobacterium</taxon>
    </lineage>
</organism>
<evidence type="ECO:0000313" key="3">
    <source>
        <dbReference type="EMBL" id="SEP55055.1"/>
    </source>
</evidence>
<dbReference type="Pfam" id="PF06713">
    <property type="entry name" value="bPH_4"/>
    <property type="match status" value="1"/>
</dbReference>
<keyword evidence="1" id="KW-1133">Transmembrane helix</keyword>
<keyword evidence="1" id="KW-0812">Transmembrane</keyword>
<evidence type="ECO:0000313" key="4">
    <source>
        <dbReference type="Proteomes" id="UP000198648"/>
    </source>
</evidence>
<keyword evidence="1" id="KW-0472">Membrane</keyword>
<evidence type="ECO:0000256" key="1">
    <source>
        <dbReference type="SAM" id="Phobius"/>
    </source>
</evidence>
<accession>A0A1H8YS58</accession>
<dbReference type="RefSeq" id="WP_091463672.1">
    <property type="nucleotide sequence ID" value="NZ_FOEI01000001.1"/>
</dbReference>
<keyword evidence="4" id="KW-1185">Reference proteome</keyword>
<feature type="domain" description="Uncharacterized protein YyaB-like PH" evidence="2">
    <location>
        <begin position="58"/>
        <end position="135"/>
    </location>
</feature>
<sequence>MKYKSDFSKFNFIILLIPVILVLIIGIFEEKDIEVILIPPAVILGLLVFIFTVLYFTTYYEIQKEELIISMFFYKVRIKISEIRNVNYSNSFIKTNIYKPGFHHKGIEILYHKYDDIFISPQNREQFIAQLKEHNPTIEIKK</sequence>
<gene>
    <name evidence="3" type="ORF">SAMN05444005_101123</name>
</gene>
<evidence type="ECO:0000259" key="2">
    <source>
        <dbReference type="Pfam" id="PF06713"/>
    </source>
</evidence>
<dbReference type="AlphaFoldDB" id="A0A1H8YS58"/>